<feature type="compositionally biased region" description="Polar residues" evidence="1">
    <location>
        <begin position="119"/>
        <end position="128"/>
    </location>
</feature>
<dbReference type="InterPro" id="IPR037666">
    <property type="entry name" value="CCDC43"/>
</dbReference>
<dbReference type="EMBL" id="JARKIK010000068">
    <property type="protein sequence ID" value="KAK8729169.1"/>
    <property type="molecule type" value="Genomic_DNA"/>
</dbReference>
<evidence type="ECO:0000313" key="2">
    <source>
        <dbReference type="EMBL" id="KAK8729169.1"/>
    </source>
</evidence>
<feature type="compositionally biased region" description="Basic and acidic residues" evidence="1">
    <location>
        <begin position="130"/>
        <end position="169"/>
    </location>
</feature>
<reference evidence="2 3" key="1">
    <citation type="journal article" date="2024" name="BMC Genomics">
        <title>Genome assembly of redclaw crayfish (Cherax quadricarinatus) provides insights into its immune adaptation and hypoxia tolerance.</title>
        <authorList>
            <person name="Liu Z."/>
            <person name="Zheng J."/>
            <person name="Li H."/>
            <person name="Fang K."/>
            <person name="Wang S."/>
            <person name="He J."/>
            <person name="Zhou D."/>
            <person name="Weng S."/>
            <person name="Chi M."/>
            <person name="Gu Z."/>
            <person name="He J."/>
            <person name="Li F."/>
            <person name="Wang M."/>
        </authorList>
    </citation>
    <scope>NUCLEOTIDE SEQUENCE [LARGE SCALE GENOMIC DNA]</scope>
    <source>
        <strain evidence="2">ZL_2023a</strain>
    </source>
</reference>
<evidence type="ECO:0000313" key="3">
    <source>
        <dbReference type="Proteomes" id="UP001445076"/>
    </source>
</evidence>
<dbReference type="PANTHER" id="PTHR31684:SF2">
    <property type="entry name" value="COILED-COIL DOMAIN-CONTAINING PROTEIN 43"/>
    <property type="match status" value="1"/>
</dbReference>
<sequence>APLPPLKYLHEGSLSDSLDQKHFRSLKALQENGIDDLCQDILKKWNLREVDGHTDEPPVRVGMDEKLAKIMEEQAQCVVTVKTRSKEEENLKSAILAQYAQVSDGEVTDSDQEELETSGGISTKNTNAEEVFKAEREKRERDKEEAQRKREKDKEDRAKQKSKDDERKEKEKKRTQKGERRR</sequence>
<keyword evidence="3" id="KW-1185">Reference proteome</keyword>
<dbReference type="AlphaFoldDB" id="A0AAW0WNY4"/>
<proteinExistence type="predicted"/>
<protein>
    <recommendedName>
        <fullName evidence="4">Coiled-coil domain-containing protein 43</fullName>
    </recommendedName>
</protein>
<dbReference type="PANTHER" id="PTHR31684">
    <property type="entry name" value="COILED-COIL DOMAIN-CONTAINING PROTEIN 43"/>
    <property type="match status" value="1"/>
</dbReference>
<dbReference type="Proteomes" id="UP001445076">
    <property type="component" value="Unassembled WGS sequence"/>
</dbReference>
<feature type="region of interest" description="Disordered" evidence="1">
    <location>
        <begin position="99"/>
        <end position="182"/>
    </location>
</feature>
<feature type="non-terminal residue" evidence="2">
    <location>
        <position position="1"/>
    </location>
</feature>
<feature type="compositionally biased region" description="Acidic residues" evidence="1">
    <location>
        <begin position="106"/>
        <end position="116"/>
    </location>
</feature>
<accession>A0AAW0WNY4</accession>
<evidence type="ECO:0000256" key="1">
    <source>
        <dbReference type="SAM" id="MobiDB-lite"/>
    </source>
</evidence>
<feature type="compositionally biased region" description="Basic residues" evidence="1">
    <location>
        <begin position="170"/>
        <end position="182"/>
    </location>
</feature>
<name>A0AAW0WNY4_CHEQU</name>
<gene>
    <name evidence="2" type="ORF">OTU49_008662</name>
</gene>
<evidence type="ECO:0008006" key="4">
    <source>
        <dbReference type="Google" id="ProtNLM"/>
    </source>
</evidence>
<organism evidence="2 3">
    <name type="scientific">Cherax quadricarinatus</name>
    <name type="common">Australian red claw crayfish</name>
    <dbReference type="NCBI Taxonomy" id="27406"/>
    <lineage>
        <taxon>Eukaryota</taxon>
        <taxon>Metazoa</taxon>
        <taxon>Ecdysozoa</taxon>
        <taxon>Arthropoda</taxon>
        <taxon>Crustacea</taxon>
        <taxon>Multicrustacea</taxon>
        <taxon>Malacostraca</taxon>
        <taxon>Eumalacostraca</taxon>
        <taxon>Eucarida</taxon>
        <taxon>Decapoda</taxon>
        <taxon>Pleocyemata</taxon>
        <taxon>Astacidea</taxon>
        <taxon>Parastacoidea</taxon>
        <taxon>Parastacidae</taxon>
        <taxon>Cherax</taxon>
    </lineage>
</organism>
<comment type="caution">
    <text evidence="2">The sequence shown here is derived from an EMBL/GenBank/DDBJ whole genome shotgun (WGS) entry which is preliminary data.</text>
</comment>